<dbReference type="AlphaFoldDB" id="A0A6L3VX92"/>
<dbReference type="Proteomes" id="UP000483004">
    <property type="component" value="Unassembled WGS sequence"/>
</dbReference>
<comment type="caution">
    <text evidence="2">The sequence shown here is derived from an EMBL/GenBank/DDBJ whole genome shotgun (WGS) entry which is preliminary data.</text>
</comment>
<dbReference type="OrthoDB" id="3483489at2"/>
<feature type="region of interest" description="Disordered" evidence="1">
    <location>
        <begin position="37"/>
        <end position="87"/>
    </location>
</feature>
<name>A0A6L3VX92_9ACTN</name>
<dbReference type="EMBL" id="WBMR01000019">
    <property type="protein sequence ID" value="KAB2384756.1"/>
    <property type="molecule type" value="Genomic_DNA"/>
</dbReference>
<sequence length="87" mass="9483">MKYTFGGDVATTYAEYIDVAKGSTLVAEPGQTYEIRQAAGVTRPGAKRGEDGELIETGEHEPVELPLPPDSRWTAARVRTSKDKETD</sequence>
<accession>A0A6L3VX92</accession>
<evidence type="ECO:0000256" key="1">
    <source>
        <dbReference type="SAM" id="MobiDB-lite"/>
    </source>
</evidence>
<proteinExistence type="predicted"/>
<gene>
    <name evidence="2" type="ORF">F9B16_09925</name>
</gene>
<reference evidence="2 3" key="1">
    <citation type="submission" date="2019-09" db="EMBL/GenBank/DDBJ databases">
        <title>Actinomadura physcomitrii sp. nov., a novel actinomycete isolated from moss [Physcomitrium sphaericum (Ludw) Fuernr].</title>
        <authorList>
            <person name="Liu C."/>
            <person name="Zhuang X."/>
        </authorList>
    </citation>
    <scope>NUCLEOTIDE SEQUENCE [LARGE SCALE GENOMIC DNA]</scope>
    <source>
        <strain evidence="2 3">CYP1-1B</strain>
    </source>
</reference>
<protein>
    <submittedName>
        <fullName evidence="2">Uncharacterized protein</fullName>
    </submittedName>
</protein>
<evidence type="ECO:0000313" key="2">
    <source>
        <dbReference type="EMBL" id="KAB2384756.1"/>
    </source>
</evidence>
<feature type="compositionally biased region" description="Basic and acidic residues" evidence="1">
    <location>
        <begin position="47"/>
        <end position="63"/>
    </location>
</feature>
<organism evidence="2 3">
    <name type="scientific">Actinomadura montaniterrae</name>
    <dbReference type="NCBI Taxonomy" id="1803903"/>
    <lineage>
        <taxon>Bacteria</taxon>
        <taxon>Bacillati</taxon>
        <taxon>Actinomycetota</taxon>
        <taxon>Actinomycetes</taxon>
        <taxon>Streptosporangiales</taxon>
        <taxon>Thermomonosporaceae</taxon>
        <taxon>Actinomadura</taxon>
    </lineage>
</organism>
<dbReference type="RefSeq" id="WP_151539711.1">
    <property type="nucleotide sequence ID" value="NZ_WBMR01000019.1"/>
</dbReference>
<evidence type="ECO:0000313" key="3">
    <source>
        <dbReference type="Proteomes" id="UP000483004"/>
    </source>
</evidence>
<keyword evidence="3" id="KW-1185">Reference proteome</keyword>